<dbReference type="InterPro" id="IPR035901">
    <property type="entry name" value="GIY-YIG_endonuc_sf"/>
</dbReference>
<dbReference type="RefSeq" id="WP_213944672.1">
    <property type="nucleotide sequence ID" value="NZ_JAHCMY010000003.1"/>
</dbReference>
<evidence type="ECO:0000313" key="3">
    <source>
        <dbReference type="Proteomes" id="UP001319104"/>
    </source>
</evidence>
<dbReference type="PROSITE" id="PS50164">
    <property type="entry name" value="GIY_YIG"/>
    <property type="match status" value="1"/>
</dbReference>
<dbReference type="InterPro" id="IPR000305">
    <property type="entry name" value="GIY-YIG_endonuc"/>
</dbReference>
<dbReference type="Pfam" id="PF01541">
    <property type="entry name" value="GIY-YIG"/>
    <property type="match status" value="1"/>
</dbReference>
<organism evidence="2 3">
    <name type="scientific">Litoribacter ruber</name>
    <dbReference type="NCBI Taxonomy" id="702568"/>
    <lineage>
        <taxon>Bacteria</taxon>
        <taxon>Pseudomonadati</taxon>
        <taxon>Bacteroidota</taxon>
        <taxon>Cytophagia</taxon>
        <taxon>Cytophagales</taxon>
        <taxon>Cyclobacteriaceae</taxon>
        <taxon>Litoribacter</taxon>
    </lineage>
</organism>
<evidence type="ECO:0000313" key="2">
    <source>
        <dbReference type="EMBL" id="MBS9523785.1"/>
    </source>
</evidence>
<proteinExistence type="predicted"/>
<dbReference type="AlphaFoldDB" id="A0AAP2CJM1"/>
<dbReference type="Gene3D" id="3.40.1440.10">
    <property type="entry name" value="GIY-YIG endonuclease"/>
    <property type="match status" value="1"/>
</dbReference>
<dbReference type="CDD" id="cd10449">
    <property type="entry name" value="GIY-YIG_SLX1_like"/>
    <property type="match status" value="1"/>
</dbReference>
<sequence length="81" mass="9611">MAYFYVLYSEKLQKYYLGACTDLDRRLNEHNTSQSKFTSLGMPWALVYTESYPDLKFAKQRELSVKRKKSKRYIERLISGG</sequence>
<feature type="domain" description="GIY-YIG" evidence="1">
    <location>
        <begin position="1"/>
        <end position="75"/>
    </location>
</feature>
<protein>
    <submittedName>
        <fullName evidence="2">GIY-YIG nuclease family protein</fullName>
    </submittedName>
</protein>
<dbReference type="SUPFAM" id="SSF82771">
    <property type="entry name" value="GIY-YIG endonuclease"/>
    <property type="match status" value="1"/>
</dbReference>
<dbReference type="Proteomes" id="UP001319104">
    <property type="component" value="Unassembled WGS sequence"/>
</dbReference>
<comment type="caution">
    <text evidence="2">The sequence shown here is derived from an EMBL/GenBank/DDBJ whole genome shotgun (WGS) entry which is preliminary data.</text>
</comment>
<accession>A0AAP2CJM1</accession>
<name>A0AAP2CJM1_9BACT</name>
<evidence type="ECO:0000259" key="1">
    <source>
        <dbReference type="PROSITE" id="PS50164"/>
    </source>
</evidence>
<dbReference type="EMBL" id="JAHCMY010000003">
    <property type="protein sequence ID" value="MBS9523785.1"/>
    <property type="molecule type" value="Genomic_DNA"/>
</dbReference>
<keyword evidence="3" id="KW-1185">Reference proteome</keyword>
<reference evidence="2 3" key="1">
    <citation type="submission" date="2021-05" db="EMBL/GenBank/DDBJ databases">
        <authorList>
            <person name="Zhang Z.D."/>
            <person name="Osman G."/>
        </authorList>
    </citation>
    <scope>NUCLEOTIDE SEQUENCE [LARGE SCALE GENOMIC DNA]</scope>
    <source>
        <strain evidence="2 3">KCTC 32217</strain>
    </source>
</reference>
<gene>
    <name evidence="2" type="ORF">KI659_07125</name>
</gene>